<dbReference type="Proteomes" id="UP000064967">
    <property type="component" value="Chromosome"/>
</dbReference>
<reference evidence="2 3" key="1">
    <citation type="submission" date="2015-08" db="EMBL/GenBank/DDBJ databases">
        <authorList>
            <person name="Babu N.S."/>
            <person name="Beckwith C.J."/>
            <person name="Beseler K.G."/>
            <person name="Brison A."/>
            <person name="Carone J.V."/>
            <person name="Caskin T.P."/>
            <person name="Diamond M."/>
            <person name="Durham M.E."/>
            <person name="Foxe J.M."/>
            <person name="Go M."/>
            <person name="Henderson B.A."/>
            <person name="Jones I.B."/>
            <person name="McGettigan J.A."/>
            <person name="Micheletti S.J."/>
            <person name="Nasrallah M.E."/>
            <person name="Ortiz D."/>
            <person name="Piller C.R."/>
            <person name="Privatt S.R."/>
            <person name="Schneider S.L."/>
            <person name="Sharp S."/>
            <person name="Smith T.C."/>
            <person name="Stanton J.D."/>
            <person name="Ullery H.E."/>
            <person name="Wilson R.J."/>
            <person name="Serrano M.G."/>
            <person name="Buck G."/>
            <person name="Lee V."/>
            <person name="Wang Y."/>
            <person name="Carvalho R."/>
            <person name="Voegtly L."/>
            <person name="Shi R."/>
            <person name="Duckworth R."/>
            <person name="Johnson A."/>
            <person name="Loviza R."/>
            <person name="Walstead R."/>
            <person name="Shah Z."/>
            <person name="Kiflezghi M."/>
            <person name="Wade K."/>
            <person name="Ball S.L."/>
            <person name="Bradley K.W."/>
            <person name="Asai D.J."/>
            <person name="Bowman C.A."/>
            <person name="Russell D.A."/>
            <person name="Pope W.H."/>
            <person name="Jacobs-Sera D."/>
            <person name="Hendrix R.W."/>
            <person name="Hatfull G.F."/>
        </authorList>
    </citation>
    <scope>NUCLEOTIDE SEQUENCE [LARGE SCALE GENOMIC DNA]</scope>
    <source>
        <strain evidence="2 3">DSM 27648</strain>
    </source>
</reference>
<gene>
    <name evidence="2" type="ORF">AKJ09_08973</name>
</gene>
<name>A0A0K1QA80_9BACT</name>
<feature type="region of interest" description="Disordered" evidence="1">
    <location>
        <begin position="1"/>
        <end position="84"/>
    </location>
</feature>
<proteinExistence type="predicted"/>
<evidence type="ECO:0000313" key="2">
    <source>
        <dbReference type="EMBL" id="AKV02310.1"/>
    </source>
</evidence>
<evidence type="ECO:0000256" key="1">
    <source>
        <dbReference type="SAM" id="MobiDB-lite"/>
    </source>
</evidence>
<dbReference type="STRING" id="1391654.AKJ09_08973"/>
<feature type="compositionally biased region" description="Basic and acidic residues" evidence="1">
    <location>
        <begin position="68"/>
        <end position="84"/>
    </location>
</feature>
<dbReference type="KEGG" id="llu:AKJ09_08973"/>
<keyword evidence="3" id="KW-1185">Reference proteome</keyword>
<dbReference type="EMBL" id="CP012333">
    <property type="protein sequence ID" value="AKV02310.1"/>
    <property type="molecule type" value="Genomic_DNA"/>
</dbReference>
<organism evidence="2 3">
    <name type="scientific">Labilithrix luteola</name>
    <dbReference type="NCBI Taxonomy" id="1391654"/>
    <lineage>
        <taxon>Bacteria</taxon>
        <taxon>Pseudomonadati</taxon>
        <taxon>Myxococcota</taxon>
        <taxon>Polyangia</taxon>
        <taxon>Polyangiales</taxon>
        <taxon>Labilitrichaceae</taxon>
        <taxon>Labilithrix</taxon>
    </lineage>
</organism>
<evidence type="ECO:0000313" key="3">
    <source>
        <dbReference type="Proteomes" id="UP000064967"/>
    </source>
</evidence>
<sequence length="220" mass="24852">MCVDGPPANVQRPRQRRAGGRRDAFNFRPADGTHAAPLQASRPPPSEKTPSNGIVETHHFRQRTLGRRRGDGSTRKARTPRKERGLCAAPRKGRDVNWSCVGYTIGTVRINSGPAYFVVTRFGPQMTTRHLDTDLRLRTESPSSCTRRRPTAKASPQRRTLRMYPLDDARRLKILSGDSAAIFSTAATEKFFHPVLDFDRCQHRPVVTSDHSDERQRQPE</sequence>
<protein>
    <submittedName>
        <fullName evidence="2">Uncharacterized protein</fullName>
    </submittedName>
</protein>
<dbReference type="AlphaFoldDB" id="A0A0K1QA80"/>
<accession>A0A0K1QA80</accession>